<dbReference type="InterPro" id="IPR000477">
    <property type="entry name" value="RT_dom"/>
</dbReference>
<dbReference type="Proteomes" id="UP000829196">
    <property type="component" value="Unassembled WGS sequence"/>
</dbReference>
<evidence type="ECO:0000313" key="3">
    <source>
        <dbReference type="Proteomes" id="UP000829196"/>
    </source>
</evidence>
<evidence type="ECO:0000313" key="2">
    <source>
        <dbReference type="EMBL" id="KAI0507461.1"/>
    </source>
</evidence>
<dbReference type="InterPro" id="IPR043502">
    <property type="entry name" value="DNA/RNA_pol_sf"/>
</dbReference>
<dbReference type="EMBL" id="JAGYWB010000010">
    <property type="protein sequence ID" value="KAI0507461.1"/>
    <property type="molecule type" value="Genomic_DNA"/>
</dbReference>
<organism evidence="2 3">
    <name type="scientific">Dendrobium nobile</name>
    <name type="common">Orchid</name>
    <dbReference type="NCBI Taxonomy" id="94219"/>
    <lineage>
        <taxon>Eukaryota</taxon>
        <taxon>Viridiplantae</taxon>
        <taxon>Streptophyta</taxon>
        <taxon>Embryophyta</taxon>
        <taxon>Tracheophyta</taxon>
        <taxon>Spermatophyta</taxon>
        <taxon>Magnoliopsida</taxon>
        <taxon>Liliopsida</taxon>
        <taxon>Asparagales</taxon>
        <taxon>Orchidaceae</taxon>
        <taxon>Epidendroideae</taxon>
        <taxon>Malaxideae</taxon>
        <taxon>Dendrobiinae</taxon>
        <taxon>Dendrobium</taxon>
    </lineage>
</organism>
<dbReference type="Pfam" id="PF00078">
    <property type="entry name" value="RVT_1"/>
    <property type="match status" value="1"/>
</dbReference>
<dbReference type="FunFam" id="3.30.70.270:FF:000003">
    <property type="entry name" value="Transposon Ty3-G Gag-Pol polyprotein"/>
    <property type="match status" value="1"/>
</dbReference>
<keyword evidence="3" id="KW-1185">Reference proteome</keyword>
<dbReference type="InterPro" id="IPR051320">
    <property type="entry name" value="Viral_Replic_Matur_Polypro"/>
</dbReference>
<gene>
    <name evidence="2" type="ORF">KFK09_013586</name>
</gene>
<dbReference type="AlphaFoldDB" id="A0A8T3B9K8"/>
<name>A0A8T3B9K8_DENNO</name>
<reference evidence="2" key="1">
    <citation type="journal article" date="2022" name="Front. Genet.">
        <title>Chromosome-Scale Assembly of the Dendrobium nobile Genome Provides Insights Into the Molecular Mechanism of the Biosynthesis of the Medicinal Active Ingredient of Dendrobium.</title>
        <authorList>
            <person name="Xu Q."/>
            <person name="Niu S.-C."/>
            <person name="Li K.-L."/>
            <person name="Zheng P.-J."/>
            <person name="Zhang X.-J."/>
            <person name="Jia Y."/>
            <person name="Liu Y."/>
            <person name="Niu Y.-X."/>
            <person name="Yu L.-H."/>
            <person name="Chen D.-F."/>
            <person name="Zhang G.-Q."/>
        </authorList>
    </citation>
    <scope>NUCLEOTIDE SEQUENCE</scope>
    <source>
        <tissue evidence="2">Leaf</tissue>
    </source>
</reference>
<dbReference type="InterPro" id="IPR043128">
    <property type="entry name" value="Rev_trsase/Diguanyl_cyclase"/>
</dbReference>
<dbReference type="SMR" id="A0A8T3B9K8"/>
<evidence type="ECO:0000259" key="1">
    <source>
        <dbReference type="PROSITE" id="PS50878"/>
    </source>
</evidence>
<proteinExistence type="predicted"/>
<dbReference type="OrthoDB" id="415724at2759"/>
<dbReference type="SUPFAM" id="SSF56672">
    <property type="entry name" value="DNA/RNA polymerases"/>
    <property type="match status" value="1"/>
</dbReference>
<sequence length="127" mass="14813">MNEILKPFLNKFCVVYFDDILIFSKTLTDHWQHLEQIFELLQTNKLYLNISKCEFATGSTYFLGFIISADGVRVDPQKVKAITDWPTPKSFFDVRSFHGLANFYRRFIRGFSVLAAPLTDCLKSKQF</sequence>
<dbReference type="PANTHER" id="PTHR33064:SF37">
    <property type="entry name" value="RIBONUCLEASE H"/>
    <property type="match status" value="1"/>
</dbReference>
<dbReference type="PROSITE" id="PS50878">
    <property type="entry name" value="RT_POL"/>
    <property type="match status" value="1"/>
</dbReference>
<dbReference type="Gene3D" id="3.30.70.270">
    <property type="match status" value="2"/>
</dbReference>
<dbReference type="PANTHER" id="PTHR33064">
    <property type="entry name" value="POL PROTEIN"/>
    <property type="match status" value="1"/>
</dbReference>
<dbReference type="CDD" id="cd01647">
    <property type="entry name" value="RT_LTR"/>
    <property type="match status" value="1"/>
</dbReference>
<protein>
    <recommendedName>
        <fullName evidence="1">Reverse transcriptase domain-containing protein</fullName>
    </recommendedName>
</protein>
<comment type="caution">
    <text evidence="2">The sequence shown here is derived from an EMBL/GenBank/DDBJ whole genome shotgun (WGS) entry which is preliminary data.</text>
</comment>
<accession>A0A8T3B9K8</accession>
<feature type="domain" description="Reverse transcriptase" evidence="1">
    <location>
        <begin position="1"/>
        <end position="67"/>
    </location>
</feature>